<dbReference type="Proteomes" id="UP000767446">
    <property type="component" value="Unassembled WGS sequence"/>
</dbReference>
<dbReference type="PANTHER" id="PTHR30373">
    <property type="entry name" value="UPF0603 PROTEIN YGCG"/>
    <property type="match status" value="1"/>
</dbReference>
<feature type="domain" description="TPM" evidence="3">
    <location>
        <begin position="46"/>
        <end position="171"/>
    </location>
</feature>
<dbReference type="Pfam" id="PF04536">
    <property type="entry name" value="TPM_phosphatase"/>
    <property type="match status" value="1"/>
</dbReference>
<dbReference type="EMBL" id="JADQBC010000019">
    <property type="protein sequence ID" value="MBR8827089.1"/>
    <property type="molecule type" value="Genomic_DNA"/>
</dbReference>
<protein>
    <submittedName>
        <fullName evidence="4">TPM domain-containing protein</fullName>
    </submittedName>
</protein>
<dbReference type="NCBIfam" id="NF047379">
    <property type="entry name" value="photo_II_Psb32"/>
    <property type="match status" value="1"/>
</dbReference>
<proteinExistence type="predicted"/>
<sequence>MTRKLFQLLLFAFLSLLLATGLNTAPANATGVYDLPKISSGETTWVVDQGDVLSFATEGKLSKTLQNLAVETGNEVRLVAIRRLNYDDNIESFTEKLFTTWFTTPETQAHQTLLVLDTLTNNSAIRTGEKVKTLLSDEIASSVAQETFQAPLREGAKYNQAFVDASDRLVAILSGQPDPGPPAIKEVNVEGTFTTAEETDDRSATIWVVVLLLVATIIPMATYFFYVGFSN</sequence>
<keyword evidence="1" id="KW-1133">Transmembrane helix</keyword>
<evidence type="ECO:0000259" key="3">
    <source>
        <dbReference type="Pfam" id="PF04536"/>
    </source>
</evidence>
<evidence type="ECO:0000313" key="5">
    <source>
        <dbReference type="Proteomes" id="UP000767446"/>
    </source>
</evidence>
<keyword evidence="1" id="KW-0472">Membrane</keyword>
<organism evidence="4 5">
    <name type="scientific">Gomphosphaeria aponina SAG 52.96 = DSM 107014</name>
    <dbReference type="NCBI Taxonomy" id="1521640"/>
    <lineage>
        <taxon>Bacteria</taxon>
        <taxon>Bacillati</taxon>
        <taxon>Cyanobacteriota</taxon>
        <taxon>Cyanophyceae</taxon>
        <taxon>Oscillatoriophycideae</taxon>
        <taxon>Chroococcales</taxon>
        <taxon>Gomphosphaeriaceae</taxon>
        <taxon>Gomphosphaeria</taxon>
    </lineage>
</organism>
<comment type="caution">
    <text evidence="4">The sequence shown here is derived from an EMBL/GenBank/DDBJ whole genome shotgun (WGS) entry which is preliminary data.</text>
</comment>
<dbReference type="Gene3D" id="3.10.310.50">
    <property type="match status" value="1"/>
</dbReference>
<name>A0A941GNQ0_9CHRO</name>
<keyword evidence="2" id="KW-0732">Signal</keyword>
<evidence type="ECO:0000313" key="4">
    <source>
        <dbReference type="EMBL" id="MBR8827089.1"/>
    </source>
</evidence>
<evidence type="ECO:0000256" key="1">
    <source>
        <dbReference type="SAM" id="Phobius"/>
    </source>
</evidence>
<gene>
    <name evidence="4" type="ORF">DSM107014_04130</name>
</gene>
<feature type="signal peptide" evidence="2">
    <location>
        <begin position="1"/>
        <end position="29"/>
    </location>
</feature>
<dbReference type="AlphaFoldDB" id="A0A941GNQ0"/>
<dbReference type="PANTHER" id="PTHR30373:SF2">
    <property type="entry name" value="UPF0603 PROTEIN YGCG"/>
    <property type="match status" value="1"/>
</dbReference>
<reference evidence="4" key="1">
    <citation type="submission" date="2021-02" db="EMBL/GenBank/DDBJ databases">
        <title>Metagenome analyses of Stigonema ocellatum DSM 106950, Chlorogloea purpurea SAG 13.99 and Gomphosphaeria aponina DSM 107014.</title>
        <authorList>
            <person name="Marter P."/>
            <person name="Huang S."/>
        </authorList>
    </citation>
    <scope>NUCLEOTIDE SEQUENCE</scope>
    <source>
        <strain evidence="4">JP213</strain>
    </source>
</reference>
<dbReference type="InterPro" id="IPR007621">
    <property type="entry name" value="TPM_dom"/>
</dbReference>
<feature type="chain" id="PRO_5036774668" evidence="2">
    <location>
        <begin position="30"/>
        <end position="231"/>
    </location>
</feature>
<evidence type="ECO:0000256" key="2">
    <source>
        <dbReference type="SAM" id="SignalP"/>
    </source>
</evidence>
<accession>A0A941GNQ0</accession>
<feature type="transmembrane region" description="Helical" evidence="1">
    <location>
        <begin position="206"/>
        <end position="229"/>
    </location>
</feature>
<keyword evidence="1" id="KW-0812">Transmembrane</keyword>